<evidence type="ECO:0000256" key="1">
    <source>
        <dbReference type="ARBA" id="ARBA00022801"/>
    </source>
</evidence>
<evidence type="ECO:0000259" key="2">
    <source>
        <dbReference type="Pfam" id="PF07859"/>
    </source>
</evidence>
<proteinExistence type="predicted"/>
<evidence type="ECO:0000313" key="4">
    <source>
        <dbReference type="Proteomes" id="UP000244932"/>
    </source>
</evidence>
<dbReference type="InterPro" id="IPR050300">
    <property type="entry name" value="GDXG_lipolytic_enzyme"/>
</dbReference>
<gene>
    <name evidence="3" type="primary">nlhH_1</name>
    <name evidence="3" type="ORF">POI8812_02215</name>
</gene>
<accession>A0A2R8ACD8</accession>
<dbReference type="Proteomes" id="UP000244932">
    <property type="component" value="Unassembled WGS sequence"/>
</dbReference>
<dbReference type="InterPro" id="IPR013094">
    <property type="entry name" value="AB_hydrolase_3"/>
</dbReference>
<evidence type="ECO:0000313" key="3">
    <source>
        <dbReference type="EMBL" id="SPF29891.1"/>
    </source>
</evidence>
<name>A0A2R8ACD8_9RHOB</name>
<dbReference type="RefSeq" id="WP_108782628.1">
    <property type="nucleotide sequence ID" value="NZ_OMKW01000003.1"/>
</dbReference>
<dbReference type="OrthoDB" id="9806180at2"/>
<dbReference type="InterPro" id="IPR029058">
    <property type="entry name" value="AB_hydrolase_fold"/>
</dbReference>
<dbReference type="PANTHER" id="PTHR48081">
    <property type="entry name" value="AB HYDROLASE SUPERFAMILY PROTEIN C4A8.06C"/>
    <property type="match status" value="1"/>
</dbReference>
<keyword evidence="1 3" id="KW-0378">Hydrolase</keyword>
<dbReference type="AlphaFoldDB" id="A0A2R8ACD8"/>
<dbReference type="Gene3D" id="3.40.50.1820">
    <property type="entry name" value="alpha/beta hydrolase"/>
    <property type="match status" value="1"/>
</dbReference>
<keyword evidence="4" id="KW-1185">Reference proteome</keyword>
<dbReference type="SUPFAM" id="SSF53474">
    <property type="entry name" value="alpha/beta-Hydrolases"/>
    <property type="match status" value="1"/>
</dbReference>
<dbReference type="EMBL" id="OMKW01000003">
    <property type="protein sequence ID" value="SPF29891.1"/>
    <property type="molecule type" value="Genomic_DNA"/>
</dbReference>
<dbReference type="EC" id="3.1.1.1" evidence="3"/>
<dbReference type="GO" id="GO:0106435">
    <property type="term" value="F:carboxylesterase activity"/>
    <property type="evidence" value="ECO:0007669"/>
    <property type="project" value="UniProtKB-EC"/>
</dbReference>
<protein>
    <submittedName>
        <fullName evidence="3">Carboxylesterase NlhH</fullName>
        <ecNumber evidence="3">3.1.1.1</ecNumber>
    </submittedName>
</protein>
<reference evidence="3 4" key="1">
    <citation type="submission" date="2018-03" db="EMBL/GenBank/DDBJ databases">
        <authorList>
            <person name="Keele B.F."/>
        </authorList>
    </citation>
    <scope>NUCLEOTIDE SEQUENCE [LARGE SCALE GENOMIC DNA]</scope>
    <source>
        <strain evidence="3 4">CeCT 8812</strain>
    </source>
</reference>
<feature type="domain" description="Alpha/beta hydrolase fold-3" evidence="2">
    <location>
        <begin position="86"/>
        <end position="279"/>
    </location>
</feature>
<dbReference type="Pfam" id="PF07859">
    <property type="entry name" value="Abhydrolase_3"/>
    <property type="match status" value="1"/>
</dbReference>
<organism evidence="3 4">
    <name type="scientific">Pontivivens insulae</name>
    <dbReference type="NCBI Taxonomy" id="1639689"/>
    <lineage>
        <taxon>Bacteria</taxon>
        <taxon>Pseudomonadati</taxon>
        <taxon>Pseudomonadota</taxon>
        <taxon>Alphaproteobacteria</taxon>
        <taxon>Rhodobacterales</taxon>
        <taxon>Paracoccaceae</taxon>
        <taxon>Pontivivens</taxon>
    </lineage>
</organism>
<sequence length="302" mass="33149">MSFTLDPALFRADAISQETRAFIDRFEEETANLPPAHKVDPVLTRKARDEGRGIFPLQGPHEDCRWEDIPNGRVRLAEGRGRGTYLHIHGGGWTLGRPWHYDTRNHALAEATGLEVAAVEYRLAPENPWPACFDDCLAAALWAAERPGPLFIGGESAGGHLSALTALALRDRGIKVDGVILNYGCFDLDLTPSAALWGGRQLVLSTPTIKWFVANMQMGAEARRAASPLHADLSDMPPALFQIGTLDPLLDDTLMMAARWVGAGNRTELAVYPGGIHAFDAFELEIARAYQEREIAFLNARL</sequence>